<dbReference type="EMBL" id="SSNT01000004">
    <property type="protein sequence ID" value="THF81447.1"/>
    <property type="molecule type" value="Genomic_DNA"/>
</dbReference>
<dbReference type="RefSeq" id="WP_136352283.1">
    <property type="nucleotide sequence ID" value="NZ_CP046266.1"/>
</dbReference>
<comment type="caution">
    <text evidence="2">The sequence shown here is derived from an EMBL/GenBank/DDBJ whole genome shotgun (WGS) entry which is preliminary data.</text>
</comment>
<keyword evidence="3" id="KW-1185">Reference proteome</keyword>
<evidence type="ECO:0000313" key="2">
    <source>
        <dbReference type="EMBL" id="THF81447.1"/>
    </source>
</evidence>
<organism evidence="2 3">
    <name type="scientific">Metabacillus sediminilitoris</name>
    <dbReference type="NCBI Taxonomy" id="2567941"/>
    <lineage>
        <taxon>Bacteria</taxon>
        <taxon>Bacillati</taxon>
        <taxon>Bacillota</taxon>
        <taxon>Bacilli</taxon>
        <taxon>Bacillales</taxon>
        <taxon>Bacillaceae</taxon>
        <taxon>Metabacillus</taxon>
    </lineage>
</organism>
<gene>
    <name evidence="2" type="ORF">E6W99_05935</name>
</gene>
<evidence type="ECO:0000259" key="1">
    <source>
        <dbReference type="Pfam" id="PF20862"/>
    </source>
</evidence>
<sequence length="298" mass="33595">MHTNIGRKSFAALYSTLLLALVYFLLEFSSEDPGVFFIVVMIYAGIGNVIYGIPISFLSDYLTKRAGKYRFILASFIHLLFACLTSLIIGELGPFAVICSLFFLLFDEWQKRRVIEQPLKRKQAILNGLVIAALFSISLVGSMQLINVNEKKTHDYYVIPEGYIGEISVLHNIEHAPQPQKIDGYTVIEINEKGYGITPLPESEGIIENKYFYINKQGKKNEIDESCVNIGPTESTSGDGYEYTRSLFTVTNENCGDDFMIEGDPTLPPGLSLEEILLEEKLAEYKDYMIVPKVQHDD</sequence>
<protein>
    <recommendedName>
        <fullName evidence="1">DUF6843 domain-containing protein</fullName>
    </recommendedName>
</protein>
<accession>A0A4V3WFS5</accession>
<dbReference type="Proteomes" id="UP000310334">
    <property type="component" value="Unassembled WGS sequence"/>
</dbReference>
<reference evidence="2 3" key="1">
    <citation type="submission" date="2019-04" db="EMBL/GenBank/DDBJ databases">
        <title>Bacillus sediminilitoris sp. nov., isolated from a tidal flat sediment on the East China Sea.</title>
        <authorList>
            <person name="Wei Y."/>
            <person name="Mao H."/>
            <person name="Fang J."/>
        </authorList>
    </citation>
    <scope>NUCLEOTIDE SEQUENCE [LARGE SCALE GENOMIC DNA]</scope>
    <source>
        <strain evidence="2 3">DSL-17</strain>
    </source>
</reference>
<dbReference type="InterPro" id="IPR049293">
    <property type="entry name" value="DUF6843"/>
</dbReference>
<dbReference type="AlphaFoldDB" id="A0A4V3WFS5"/>
<dbReference type="OrthoDB" id="68404at2"/>
<dbReference type="Pfam" id="PF20862">
    <property type="entry name" value="DUF6843"/>
    <property type="match status" value="1"/>
</dbReference>
<feature type="domain" description="DUF6843" evidence="1">
    <location>
        <begin position="151"/>
        <end position="259"/>
    </location>
</feature>
<name>A0A4V3WFS5_9BACI</name>
<proteinExistence type="predicted"/>
<evidence type="ECO:0000313" key="3">
    <source>
        <dbReference type="Proteomes" id="UP000310334"/>
    </source>
</evidence>